<protein>
    <submittedName>
        <fullName evidence="1">Uncharacterized protein</fullName>
    </submittedName>
</protein>
<reference evidence="1" key="2">
    <citation type="submission" date="2020-11" db="EMBL/GenBank/DDBJ databases">
        <authorList>
            <person name="McCartney M.A."/>
            <person name="Auch B."/>
            <person name="Kono T."/>
            <person name="Mallez S."/>
            <person name="Becker A."/>
            <person name="Gohl D.M."/>
            <person name="Silverstein K.A.T."/>
            <person name="Koren S."/>
            <person name="Bechman K.B."/>
            <person name="Herman A."/>
            <person name="Abrahante J.E."/>
            <person name="Garbe J."/>
        </authorList>
    </citation>
    <scope>NUCLEOTIDE SEQUENCE</scope>
    <source>
        <strain evidence="1">Duluth1</strain>
        <tissue evidence="1">Whole animal</tissue>
    </source>
</reference>
<evidence type="ECO:0000313" key="1">
    <source>
        <dbReference type="EMBL" id="KAH3771300.1"/>
    </source>
</evidence>
<gene>
    <name evidence="1" type="ORF">DPMN_172614</name>
</gene>
<dbReference type="Proteomes" id="UP000828390">
    <property type="component" value="Unassembled WGS sequence"/>
</dbReference>
<evidence type="ECO:0000313" key="2">
    <source>
        <dbReference type="Proteomes" id="UP000828390"/>
    </source>
</evidence>
<keyword evidence="2" id="KW-1185">Reference proteome</keyword>
<accession>A0A9D4E3I2</accession>
<organism evidence="1 2">
    <name type="scientific">Dreissena polymorpha</name>
    <name type="common">Zebra mussel</name>
    <name type="synonym">Mytilus polymorpha</name>
    <dbReference type="NCBI Taxonomy" id="45954"/>
    <lineage>
        <taxon>Eukaryota</taxon>
        <taxon>Metazoa</taxon>
        <taxon>Spiralia</taxon>
        <taxon>Lophotrochozoa</taxon>
        <taxon>Mollusca</taxon>
        <taxon>Bivalvia</taxon>
        <taxon>Autobranchia</taxon>
        <taxon>Heteroconchia</taxon>
        <taxon>Euheterodonta</taxon>
        <taxon>Imparidentia</taxon>
        <taxon>Neoheterodontei</taxon>
        <taxon>Myida</taxon>
        <taxon>Dreissenoidea</taxon>
        <taxon>Dreissenidae</taxon>
        <taxon>Dreissena</taxon>
    </lineage>
</organism>
<reference evidence="1" key="1">
    <citation type="journal article" date="2019" name="bioRxiv">
        <title>The Genome of the Zebra Mussel, Dreissena polymorpha: A Resource for Invasive Species Research.</title>
        <authorList>
            <person name="McCartney M.A."/>
            <person name="Auch B."/>
            <person name="Kono T."/>
            <person name="Mallez S."/>
            <person name="Zhang Y."/>
            <person name="Obille A."/>
            <person name="Becker A."/>
            <person name="Abrahante J.E."/>
            <person name="Garbe J."/>
            <person name="Badalamenti J.P."/>
            <person name="Herman A."/>
            <person name="Mangelson H."/>
            <person name="Liachko I."/>
            <person name="Sullivan S."/>
            <person name="Sone E.D."/>
            <person name="Koren S."/>
            <person name="Silverstein K.A.T."/>
            <person name="Beckman K.B."/>
            <person name="Gohl D.M."/>
        </authorList>
    </citation>
    <scope>NUCLEOTIDE SEQUENCE</scope>
    <source>
        <strain evidence="1">Duluth1</strain>
        <tissue evidence="1">Whole animal</tissue>
    </source>
</reference>
<dbReference type="AlphaFoldDB" id="A0A9D4E3I2"/>
<comment type="caution">
    <text evidence="1">The sequence shown here is derived from an EMBL/GenBank/DDBJ whole genome shotgun (WGS) entry which is preliminary data.</text>
</comment>
<dbReference type="InterPro" id="IPR004244">
    <property type="entry name" value="Transposase_22"/>
</dbReference>
<proteinExistence type="predicted"/>
<dbReference type="EMBL" id="JAIWYP010000009">
    <property type="protein sequence ID" value="KAH3771300.1"/>
    <property type="molecule type" value="Genomic_DNA"/>
</dbReference>
<sequence length="92" mass="10626">MLRDRVMDLECAVDSSEQYSRRNNVRIFGIPESPESKKSTDDIVIKLCNTLNVDVSVNEIDRSHRTGNRGGRKPRPIIVKFTSFRARQKLYT</sequence>
<dbReference type="Gene3D" id="3.30.70.1820">
    <property type="entry name" value="L1 transposable element, RRM domain"/>
    <property type="match status" value="1"/>
</dbReference>
<name>A0A9D4E3I2_DREPO</name>
<dbReference type="PANTHER" id="PTHR11505">
    <property type="entry name" value="L1 TRANSPOSABLE ELEMENT-RELATED"/>
    <property type="match status" value="1"/>
</dbReference>